<feature type="compositionally biased region" description="Basic and acidic residues" evidence="1">
    <location>
        <begin position="1"/>
        <end position="27"/>
    </location>
</feature>
<keyword evidence="3" id="KW-1185">Reference proteome</keyword>
<feature type="non-terminal residue" evidence="2">
    <location>
        <position position="1"/>
    </location>
</feature>
<proteinExistence type="predicted"/>
<name>A0A392VXQ3_9FABA</name>
<dbReference type="EMBL" id="LXQA011295170">
    <property type="protein sequence ID" value="MCI92253.1"/>
    <property type="molecule type" value="Genomic_DNA"/>
</dbReference>
<dbReference type="Proteomes" id="UP000265520">
    <property type="component" value="Unassembled WGS sequence"/>
</dbReference>
<feature type="region of interest" description="Disordered" evidence="1">
    <location>
        <begin position="1"/>
        <end position="52"/>
    </location>
</feature>
<sequence>QKDTLPSRNRKDTPLRRKAEEQAKAIRVESSLTPSHEDSQEEASPTPLENVM</sequence>
<dbReference type="AlphaFoldDB" id="A0A392VXQ3"/>
<comment type="caution">
    <text evidence="2">The sequence shown here is derived from an EMBL/GenBank/DDBJ whole genome shotgun (WGS) entry which is preliminary data.</text>
</comment>
<protein>
    <submittedName>
        <fullName evidence="2">Uncharacterized protein</fullName>
    </submittedName>
</protein>
<evidence type="ECO:0000256" key="1">
    <source>
        <dbReference type="SAM" id="MobiDB-lite"/>
    </source>
</evidence>
<evidence type="ECO:0000313" key="2">
    <source>
        <dbReference type="EMBL" id="MCI92253.1"/>
    </source>
</evidence>
<accession>A0A392VXQ3</accession>
<organism evidence="2 3">
    <name type="scientific">Trifolium medium</name>
    <dbReference type="NCBI Taxonomy" id="97028"/>
    <lineage>
        <taxon>Eukaryota</taxon>
        <taxon>Viridiplantae</taxon>
        <taxon>Streptophyta</taxon>
        <taxon>Embryophyta</taxon>
        <taxon>Tracheophyta</taxon>
        <taxon>Spermatophyta</taxon>
        <taxon>Magnoliopsida</taxon>
        <taxon>eudicotyledons</taxon>
        <taxon>Gunneridae</taxon>
        <taxon>Pentapetalae</taxon>
        <taxon>rosids</taxon>
        <taxon>fabids</taxon>
        <taxon>Fabales</taxon>
        <taxon>Fabaceae</taxon>
        <taxon>Papilionoideae</taxon>
        <taxon>50 kb inversion clade</taxon>
        <taxon>NPAAA clade</taxon>
        <taxon>Hologalegina</taxon>
        <taxon>IRL clade</taxon>
        <taxon>Trifolieae</taxon>
        <taxon>Trifolium</taxon>
    </lineage>
</organism>
<evidence type="ECO:0000313" key="3">
    <source>
        <dbReference type="Proteomes" id="UP000265520"/>
    </source>
</evidence>
<reference evidence="2 3" key="1">
    <citation type="journal article" date="2018" name="Front. Plant Sci.">
        <title>Red Clover (Trifolium pratense) and Zigzag Clover (T. medium) - A Picture of Genomic Similarities and Differences.</title>
        <authorList>
            <person name="Dluhosova J."/>
            <person name="Istvanek J."/>
            <person name="Nedelnik J."/>
            <person name="Repkova J."/>
        </authorList>
    </citation>
    <scope>NUCLEOTIDE SEQUENCE [LARGE SCALE GENOMIC DNA]</scope>
    <source>
        <strain evidence="3">cv. 10/8</strain>
        <tissue evidence="2">Leaf</tissue>
    </source>
</reference>